<dbReference type="Proteomes" id="UP001158416">
    <property type="component" value="Unassembled WGS sequence"/>
</dbReference>
<evidence type="ECO:0000313" key="1">
    <source>
        <dbReference type="EMBL" id="MDH1321598.1"/>
    </source>
</evidence>
<organism evidence="1 2">
    <name type="scientific">Enterobacter bugandensis</name>
    <dbReference type="NCBI Taxonomy" id="881260"/>
    <lineage>
        <taxon>Bacteria</taxon>
        <taxon>Pseudomonadati</taxon>
        <taxon>Pseudomonadota</taxon>
        <taxon>Gammaproteobacteria</taxon>
        <taxon>Enterobacterales</taxon>
        <taxon>Enterobacteriaceae</taxon>
        <taxon>Enterobacter</taxon>
    </lineage>
</organism>
<dbReference type="EMBL" id="JAOCAP010000048">
    <property type="protein sequence ID" value="MDH1321598.1"/>
    <property type="molecule type" value="Genomic_DNA"/>
</dbReference>
<proteinExistence type="predicted"/>
<reference evidence="1" key="1">
    <citation type="submission" date="2022-09" db="EMBL/GenBank/DDBJ databases">
        <title>Intensive care unit water sources are persistently colonized with multi-drug resistant bacteria and are the site of extensive horizontal gene transfer of antibiotic resistance genes.</title>
        <authorList>
            <person name="Diorio-Toth L."/>
        </authorList>
    </citation>
    <scope>NUCLEOTIDE SEQUENCE</scope>
    <source>
        <strain evidence="1">GD03936</strain>
    </source>
</reference>
<name>A0AA42PXE7_9ENTR</name>
<evidence type="ECO:0000313" key="2">
    <source>
        <dbReference type="Proteomes" id="UP001158416"/>
    </source>
</evidence>
<comment type="caution">
    <text evidence="1">The sequence shown here is derived from an EMBL/GenBank/DDBJ whole genome shotgun (WGS) entry which is preliminary data.</text>
</comment>
<gene>
    <name evidence="1" type="ORF">N5C39_24970</name>
</gene>
<accession>A0AA42PXE7</accession>
<protein>
    <submittedName>
        <fullName evidence="1">Uncharacterized protein</fullName>
    </submittedName>
</protein>
<sequence length="78" mass="8992">MKKIPEYHIQGIRHQSLTIALQLLATSLPVEAKKNMIDKLNKYDKEVPKISDHPLDIALREQLEEIKYLLSIPPSESE</sequence>
<dbReference type="RefSeq" id="WP_280030581.1">
    <property type="nucleotide sequence ID" value="NZ_JAOCAP010000048.1"/>
</dbReference>
<dbReference type="AlphaFoldDB" id="A0AA42PXE7"/>